<dbReference type="PROSITE" id="PS50113">
    <property type="entry name" value="PAC"/>
    <property type="match status" value="2"/>
</dbReference>
<proteinExistence type="predicted"/>
<feature type="domain" description="PAC" evidence="3">
    <location>
        <begin position="276"/>
        <end position="328"/>
    </location>
</feature>
<keyword evidence="1" id="KW-0472">Membrane</keyword>
<dbReference type="InterPro" id="IPR001610">
    <property type="entry name" value="PAC"/>
</dbReference>
<dbReference type="InterPro" id="IPR000014">
    <property type="entry name" value="PAS"/>
</dbReference>
<dbReference type="PROSITE" id="PS50887">
    <property type="entry name" value="GGDEF"/>
    <property type="match status" value="1"/>
</dbReference>
<evidence type="ECO:0000259" key="2">
    <source>
        <dbReference type="PROSITE" id="PS50112"/>
    </source>
</evidence>
<gene>
    <name evidence="5" type="ORF">E0W60_31855</name>
</gene>
<keyword evidence="1" id="KW-1133">Transmembrane helix</keyword>
<feature type="transmembrane region" description="Helical" evidence="1">
    <location>
        <begin position="30"/>
        <end position="49"/>
    </location>
</feature>
<dbReference type="PANTHER" id="PTHR44757:SF2">
    <property type="entry name" value="BIOFILM ARCHITECTURE MAINTENANCE PROTEIN MBAA"/>
    <property type="match status" value="1"/>
</dbReference>
<name>A0A4P7LSD6_9BURK</name>
<dbReference type="Proteomes" id="UP000295294">
    <property type="component" value="Plasmid unnamed1"/>
</dbReference>
<dbReference type="CDD" id="cd00130">
    <property type="entry name" value="PAS"/>
    <property type="match status" value="2"/>
</dbReference>
<dbReference type="GO" id="GO:0006355">
    <property type="term" value="P:regulation of DNA-templated transcription"/>
    <property type="evidence" value="ECO:0007669"/>
    <property type="project" value="InterPro"/>
</dbReference>
<geneLocation type="plasmid" evidence="5">
    <name>unnamed1</name>
</geneLocation>
<dbReference type="NCBIfam" id="TIGR00254">
    <property type="entry name" value="GGDEF"/>
    <property type="match status" value="1"/>
</dbReference>
<dbReference type="EMBL" id="CP038636">
    <property type="protein sequence ID" value="QBY55597.1"/>
    <property type="molecule type" value="Genomic_DNA"/>
</dbReference>
<organism evidence="5 6">
    <name type="scientific">Cupriavidus oxalaticus</name>
    <dbReference type="NCBI Taxonomy" id="96344"/>
    <lineage>
        <taxon>Bacteria</taxon>
        <taxon>Pseudomonadati</taxon>
        <taxon>Pseudomonadota</taxon>
        <taxon>Betaproteobacteria</taxon>
        <taxon>Burkholderiales</taxon>
        <taxon>Burkholderiaceae</taxon>
        <taxon>Cupriavidus</taxon>
    </lineage>
</organism>
<dbReference type="Gene3D" id="3.30.70.270">
    <property type="match status" value="1"/>
</dbReference>
<dbReference type="InterPro" id="IPR035965">
    <property type="entry name" value="PAS-like_dom_sf"/>
</dbReference>
<feature type="domain" description="GGDEF" evidence="4">
    <location>
        <begin position="356"/>
        <end position="515"/>
    </location>
</feature>
<dbReference type="PANTHER" id="PTHR44757">
    <property type="entry name" value="DIGUANYLATE CYCLASE DGCP"/>
    <property type="match status" value="1"/>
</dbReference>
<dbReference type="InterPro" id="IPR013767">
    <property type="entry name" value="PAS_fold"/>
</dbReference>
<dbReference type="InterPro" id="IPR029787">
    <property type="entry name" value="Nucleotide_cyclase"/>
</dbReference>
<feature type="domain" description="PAC" evidence="3">
    <location>
        <begin position="147"/>
        <end position="199"/>
    </location>
</feature>
<dbReference type="InterPro" id="IPR000700">
    <property type="entry name" value="PAS-assoc_C"/>
</dbReference>
<dbReference type="Pfam" id="PF08447">
    <property type="entry name" value="PAS_3"/>
    <property type="match status" value="1"/>
</dbReference>
<evidence type="ECO:0000313" key="6">
    <source>
        <dbReference type="Proteomes" id="UP000295294"/>
    </source>
</evidence>
<dbReference type="OrthoDB" id="344644at2"/>
<dbReference type="CDD" id="cd01949">
    <property type="entry name" value="GGDEF"/>
    <property type="match status" value="1"/>
</dbReference>
<dbReference type="SUPFAM" id="SSF55785">
    <property type="entry name" value="PYP-like sensor domain (PAS domain)"/>
    <property type="match status" value="2"/>
</dbReference>
<dbReference type="InterPro" id="IPR013655">
    <property type="entry name" value="PAS_fold_3"/>
</dbReference>
<keyword evidence="1" id="KW-0812">Transmembrane</keyword>
<dbReference type="AlphaFoldDB" id="A0A4P7LSD6"/>
<evidence type="ECO:0000256" key="1">
    <source>
        <dbReference type="SAM" id="Phobius"/>
    </source>
</evidence>
<protein>
    <submittedName>
        <fullName evidence="5">PAS domain S-box protein</fullName>
    </submittedName>
</protein>
<dbReference type="Gene3D" id="3.30.450.20">
    <property type="entry name" value="PAS domain"/>
    <property type="match status" value="2"/>
</dbReference>
<feature type="domain" description="PAS" evidence="2">
    <location>
        <begin position="200"/>
        <end position="273"/>
    </location>
</feature>
<accession>A0A4P7LSD6</accession>
<dbReference type="PROSITE" id="PS50112">
    <property type="entry name" value="PAS"/>
    <property type="match status" value="1"/>
</dbReference>
<sequence length="753" mass="82058">MLTVWLYLTGAAAACGYAIGATMGWLPSSTPLAVACLGGALGLVVAAAATNRRAPGRPAAAAVPRPGVGPIPPLHDYRALIDGLEDIVFETDAEAAFDFLNHAWKSITMLDVHVSLHTPLFRYVHPDEQALNREQFLTILSQHGDACRYETRLIRHDGQQRWVEVRLRPRFDGHGQVSGTTGMMTDIHSRKRAEDVLRARDRSLSTLLDHLPGMAFRCRNDRRWTMEFVSDGCFELTGLEAVDLLNHPSYDELIHPEDRAYVWDYVQSQLEQRKAFHLRYRIRTRAGQEKWVDERSRGIYAGNGTLLAIEGFISDISSQKRDEERAEREPLRDRLTGLKSRALLLDRVDLALQYGATFMLLCLDVDNLKRINERHGRAFGDQLLSRLGERLAAWCGPGISAGRSGGDEFAILALEAPTRGDAAACAEAPAGCAPADRQLGGVIAALTLVDTIAGMLDTPFDLDGTSISISARLGIAFSTEAGTDARAMLRDALHAVYSARWQTASGTVRYAFAGESARHVAQAWRRSASEFARACDTLRLQVSLAQVRPLGDKPGWAEGTACWHSPRAGLIPAEHMFLHACRAGTLQAVVERYLLAIFAEARLHLKPQQRLCLCIDVVPLDAAILQGIHGALLAIAGQPGATRVDLLLPQQVDPGLADLEATLAGLRSRGVRVGVDLTPAASRDGEPFPTWALLADFWRIGVDQAAMARIRLERLLRIAALHDIPVVAAGDAGAFGSRLIHRVGVAEPIAPAA</sequence>
<dbReference type="SMART" id="SM00267">
    <property type="entry name" value="GGDEF"/>
    <property type="match status" value="1"/>
</dbReference>
<dbReference type="InterPro" id="IPR000160">
    <property type="entry name" value="GGDEF_dom"/>
</dbReference>
<keyword evidence="5" id="KW-0614">Plasmid</keyword>
<reference evidence="5 6" key="1">
    <citation type="submission" date="2019-03" db="EMBL/GenBank/DDBJ databases">
        <title>Efficiently degradation of phenoxyalkanoic acid herbicides by Cupriavidus oxalaticus strain X32.</title>
        <authorList>
            <person name="Sheng X."/>
        </authorList>
    </citation>
    <scope>NUCLEOTIDE SEQUENCE [LARGE SCALE GENOMIC DNA]</scope>
    <source>
        <strain evidence="5 6">X32</strain>
        <plasmid evidence="5 6">unnamed1</plasmid>
    </source>
</reference>
<evidence type="ECO:0000313" key="5">
    <source>
        <dbReference type="EMBL" id="QBY55597.1"/>
    </source>
</evidence>
<dbReference type="RefSeq" id="WP_135706836.1">
    <property type="nucleotide sequence ID" value="NZ_CP038636.1"/>
</dbReference>
<dbReference type="InterPro" id="IPR043128">
    <property type="entry name" value="Rev_trsase/Diguanyl_cyclase"/>
</dbReference>
<dbReference type="SMART" id="SM00091">
    <property type="entry name" value="PAS"/>
    <property type="match status" value="2"/>
</dbReference>
<evidence type="ECO:0000259" key="4">
    <source>
        <dbReference type="PROSITE" id="PS50887"/>
    </source>
</evidence>
<evidence type="ECO:0000259" key="3">
    <source>
        <dbReference type="PROSITE" id="PS50113"/>
    </source>
</evidence>
<dbReference type="Pfam" id="PF00989">
    <property type="entry name" value="PAS"/>
    <property type="match status" value="1"/>
</dbReference>
<dbReference type="NCBIfam" id="TIGR00229">
    <property type="entry name" value="sensory_box"/>
    <property type="match status" value="2"/>
</dbReference>
<dbReference type="Pfam" id="PF00990">
    <property type="entry name" value="GGDEF"/>
    <property type="match status" value="1"/>
</dbReference>
<dbReference type="InterPro" id="IPR052155">
    <property type="entry name" value="Biofilm_reg_signaling"/>
</dbReference>
<dbReference type="SUPFAM" id="SSF55073">
    <property type="entry name" value="Nucleotide cyclase"/>
    <property type="match status" value="1"/>
</dbReference>
<dbReference type="SMART" id="SM00086">
    <property type="entry name" value="PAC"/>
    <property type="match status" value="2"/>
</dbReference>
<dbReference type="KEGG" id="cox:E0W60_31855"/>